<sequence length="70" mass="8429">MLRFIIIYYPHWSLFGHLPLPSENRYGTLREVWCLPVSARIFPSRSGIFHPENATKLVIWFQKAKMCFWM</sequence>
<comment type="caution">
    <text evidence="1">The sequence shown here is derived from an EMBL/GenBank/DDBJ whole genome shotgun (WGS) entry which is preliminary data.</text>
</comment>
<reference evidence="1 2" key="1">
    <citation type="submission" date="2018-11" db="EMBL/GenBank/DDBJ databases">
        <title>Whole genome sequencing of Pantoea sp. RIT388.</title>
        <authorList>
            <person name="Gan H.M."/>
            <person name="Hudson A.O."/>
        </authorList>
    </citation>
    <scope>NUCLEOTIDE SEQUENCE [LARGE SCALE GENOMIC DNA]</scope>
    <source>
        <strain evidence="1 2">RIT388</strain>
    </source>
</reference>
<accession>A0A3N4NTH1</accession>
<protein>
    <submittedName>
        <fullName evidence="1">Uncharacterized protein</fullName>
    </submittedName>
</protein>
<name>A0A3N4NTH1_9GAMM</name>
<dbReference type="Proteomes" id="UP000281332">
    <property type="component" value="Unassembled WGS sequence"/>
</dbReference>
<dbReference type="AlphaFoldDB" id="A0A3N4NTH1"/>
<keyword evidence="2" id="KW-1185">Reference proteome</keyword>
<proteinExistence type="predicted"/>
<evidence type="ECO:0000313" key="1">
    <source>
        <dbReference type="EMBL" id="RPD96336.1"/>
    </source>
</evidence>
<gene>
    <name evidence="1" type="ORF">BBB56_18390</name>
</gene>
<organism evidence="1 2">
    <name type="scientific">Candidatus Pantoea deserta</name>
    <dbReference type="NCBI Taxonomy" id="1869313"/>
    <lineage>
        <taxon>Bacteria</taxon>
        <taxon>Pseudomonadati</taxon>
        <taxon>Pseudomonadota</taxon>
        <taxon>Gammaproteobacteria</taxon>
        <taxon>Enterobacterales</taxon>
        <taxon>Erwiniaceae</taxon>
        <taxon>Pantoea</taxon>
    </lineage>
</organism>
<evidence type="ECO:0000313" key="2">
    <source>
        <dbReference type="Proteomes" id="UP000281332"/>
    </source>
</evidence>
<dbReference type="EMBL" id="RMVG01000017">
    <property type="protein sequence ID" value="RPD96336.1"/>
    <property type="molecule type" value="Genomic_DNA"/>
</dbReference>